<keyword evidence="1" id="KW-0732">Signal</keyword>
<dbReference type="InterPro" id="IPR023614">
    <property type="entry name" value="Porin_dom_sf"/>
</dbReference>
<dbReference type="EMBL" id="CP006696">
    <property type="protein sequence ID" value="AIC09414.1"/>
    <property type="molecule type" value="Genomic_DNA"/>
</dbReference>
<dbReference type="AlphaFoldDB" id="A0A060GYB7"/>
<evidence type="ECO:0000313" key="2">
    <source>
        <dbReference type="EMBL" id="AIC09414.1"/>
    </source>
</evidence>
<organism evidence="2 3">
    <name type="scientific">Xylella fastidiosa subsp. sandyi Ann-1</name>
    <dbReference type="NCBI Taxonomy" id="155920"/>
    <lineage>
        <taxon>Bacteria</taxon>
        <taxon>Pseudomonadati</taxon>
        <taxon>Pseudomonadota</taxon>
        <taxon>Gammaproteobacteria</taxon>
        <taxon>Lysobacterales</taxon>
        <taxon>Lysobacteraceae</taxon>
        <taxon>Xylella</taxon>
    </lineage>
</organism>
<evidence type="ECO:0000256" key="1">
    <source>
        <dbReference type="SAM" id="SignalP"/>
    </source>
</evidence>
<dbReference type="InterPro" id="IPR010870">
    <property type="entry name" value="Porin_O/P"/>
</dbReference>
<dbReference type="Pfam" id="PF07396">
    <property type="entry name" value="Porin_O_P"/>
    <property type="match status" value="1"/>
</dbReference>
<gene>
    <name evidence="2" type="ORF">D934_02415</name>
</gene>
<dbReference type="PATRIC" id="fig|155920.8.peg.584"/>
<dbReference type="RefSeq" id="WP_020852483.1">
    <property type="nucleotide sequence ID" value="NZ_CP006696.1"/>
</dbReference>
<proteinExistence type="predicted"/>
<reference evidence="2 3" key="1">
    <citation type="submission" date="2013-08" db="EMBL/GenBank/DDBJ databases">
        <authorList>
            <person name="Stouthamer R."/>
            <person name="Nunney L."/>
        </authorList>
    </citation>
    <scope>NUCLEOTIDE SEQUENCE [LARGE SCALE GENOMIC DNA]</scope>
    <source>
        <strain evidence="3">ann-1</strain>
    </source>
</reference>
<accession>A0A060GYB7</accession>
<name>A0A060GYB7_XYLFS</name>
<dbReference type="HOGENOM" id="CLU_031025_4_1_6"/>
<evidence type="ECO:0000313" key="3">
    <source>
        <dbReference type="Proteomes" id="UP000027215"/>
    </source>
</evidence>
<sequence length="389" mass="43835">MRPIKFLFTLCLTSTASAAVAGDFNHWPLQYTFGNATEASLTGNFAYDYNNFSGDDRLKDRNFMRRKELGISIKKKDVYDAAVAFDFQSKLWLDVFFRFETKVLFDQDYGRIRLGYMKTPVGMEALASSRAGSFMETALPVQSIYEGRRTGVEWVLERPQYLLQTGAYGGKDLQGDNPGTTQAIRAIWTPFKTTGDVLHLGVSYSQENPRGYHNGSNVSFSPRTRVRARPESGLTDVRLIDSGTLVDVDKIQRNGLEQLWIHGPLLVQSEALHIKVTRNNGLPTYNGNGQYIYGSWILTGESRPYTAGTVGNVTPMHDYGAVELLARYSRLNLDNGSILGGRQHDWTIGANWYLTNYFKFQANYVKVNATRLGTRTTPDIVELRAQLHF</sequence>
<dbReference type="Gene3D" id="2.40.160.10">
    <property type="entry name" value="Porin"/>
    <property type="match status" value="1"/>
</dbReference>
<dbReference type="Proteomes" id="UP000027215">
    <property type="component" value="Chromosome"/>
</dbReference>
<dbReference type="SUPFAM" id="SSF56935">
    <property type="entry name" value="Porins"/>
    <property type="match status" value="1"/>
</dbReference>
<feature type="signal peptide" evidence="1">
    <location>
        <begin position="1"/>
        <end position="21"/>
    </location>
</feature>
<feature type="chain" id="PRO_5001583261" evidence="1">
    <location>
        <begin position="22"/>
        <end position="389"/>
    </location>
</feature>
<protein>
    <submittedName>
        <fullName evidence="2">Porin</fullName>
    </submittedName>
</protein>
<dbReference type="KEGG" id="xfs:D934_02415"/>